<dbReference type="GO" id="GO:0020037">
    <property type="term" value="F:heme binding"/>
    <property type="evidence" value="ECO:0007669"/>
    <property type="project" value="TreeGrafter"/>
</dbReference>
<evidence type="ECO:0000256" key="9">
    <source>
        <dbReference type="ARBA" id="ARBA00023004"/>
    </source>
</evidence>
<feature type="transmembrane region" description="Helical" evidence="11">
    <location>
        <begin position="211"/>
        <end position="233"/>
    </location>
</feature>
<keyword evidence="4" id="KW-0349">Heme</keyword>
<evidence type="ECO:0000313" key="12">
    <source>
        <dbReference type="EMBL" id="CAG7590426.1"/>
    </source>
</evidence>
<protein>
    <submittedName>
        <fullName evidence="12">Cytochrome ubiquinol oxidase subunit I</fullName>
    </submittedName>
</protein>
<dbReference type="GO" id="GO:0019646">
    <property type="term" value="P:aerobic electron transport chain"/>
    <property type="evidence" value="ECO:0007669"/>
    <property type="project" value="InterPro"/>
</dbReference>
<evidence type="ECO:0000256" key="5">
    <source>
        <dbReference type="ARBA" id="ARBA00022692"/>
    </source>
</evidence>
<reference evidence="12" key="1">
    <citation type="submission" date="2021-06" db="EMBL/GenBank/DDBJ databases">
        <authorList>
            <person name="Nardi T."/>
            <person name="Nardi T."/>
        </authorList>
    </citation>
    <scope>NUCLEOTIDE SEQUENCE</scope>
</reference>
<dbReference type="Proteomes" id="UP000837675">
    <property type="component" value="Unassembled WGS sequence"/>
</dbReference>
<keyword evidence="10 11" id="KW-0472">Membrane</keyword>
<feature type="transmembrane region" description="Helical" evidence="11">
    <location>
        <begin position="348"/>
        <end position="372"/>
    </location>
</feature>
<dbReference type="GO" id="GO:0070069">
    <property type="term" value="C:cytochrome complex"/>
    <property type="evidence" value="ECO:0007669"/>
    <property type="project" value="InterPro"/>
</dbReference>
<comment type="caution">
    <text evidence="12">The sequence shown here is derived from an EMBL/GenBank/DDBJ whole genome shotgun (WGS) entry which is preliminary data.</text>
</comment>
<evidence type="ECO:0000256" key="8">
    <source>
        <dbReference type="ARBA" id="ARBA00022989"/>
    </source>
</evidence>
<dbReference type="PIRSF" id="PIRSF006446">
    <property type="entry name" value="Cyt_quinol_oxidase_1"/>
    <property type="match status" value="1"/>
</dbReference>
<comment type="subcellular location">
    <subcellularLocation>
        <location evidence="1">Cell membrane</location>
        <topology evidence="1">Multi-pass membrane protein</topology>
    </subcellularLocation>
</comment>
<dbReference type="EMBL" id="CAJVAF010000104">
    <property type="protein sequence ID" value="CAG7590426.1"/>
    <property type="molecule type" value="Genomic_DNA"/>
</dbReference>
<dbReference type="AlphaFoldDB" id="A0A8S4C1S4"/>
<keyword evidence="5 11" id="KW-0812">Transmembrane</keyword>
<evidence type="ECO:0000256" key="4">
    <source>
        <dbReference type="ARBA" id="ARBA00022617"/>
    </source>
</evidence>
<gene>
    <name evidence="12" type="ORF">MHYMCMPASI_00300</name>
</gene>
<keyword evidence="6" id="KW-0479">Metal-binding</keyword>
<feature type="transmembrane region" description="Helical" evidence="11">
    <location>
        <begin position="41"/>
        <end position="63"/>
    </location>
</feature>
<accession>A0A8S4C1S4</accession>
<feature type="transmembrane region" description="Helical" evidence="11">
    <location>
        <begin position="157"/>
        <end position="175"/>
    </location>
</feature>
<dbReference type="Pfam" id="PF01654">
    <property type="entry name" value="Cyt_bd_oxida_I"/>
    <property type="match status" value="1"/>
</dbReference>
<feature type="transmembrane region" description="Helical" evidence="11">
    <location>
        <begin position="83"/>
        <end position="104"/>
    </location>
</feature>
<evidence type="ECO:0000313" key="13">
    <source>
        <dbReference type="Proteomes" id="UP000837675"/>
    </source>
</evidence>
<organism evidence="12 13">
    <name type="scientific">Hyalomma marginatum</name>
    <dbReference type="NCBI Taxonomy" id="34627"/>
    <lineage>
        <taxon>Eukaryota</taxon>
        <taxon>Metazoa</taxon>
        <taxon>Ecdysozoa</taxon>
        <taxon>Arthropoda</taxon>
        <taxon>Chelicerata</taxon>
        <taxon>Arachnida</taxon>
        <taxon>Acari</taxon>
        <taxon>Parasitiformes</taxon>
        <taxon>Ixodida</taxon>
        <taxon>Ixodoidea</taxon>
        <taxon>Ixodidae</taxon>
        <taxon>Hyalomminae</taxon>
        <taxon>Hyalomma</taxon>
    </lineage>
</organism>
<sequence length="468" mass="52843">MSQSLQAFKIALLGQYNSSIIRFGIKKITNMDALILARIQFAANISFHILFPSTSIGLGWFLLFFKIKYTRTRDEAWFNAYKLWVKIFALCFALGVVSGITMSLQFGTNWPGFMEKVGNVAGPLLAYEVLTAFFLEATFLGIMLYGFKKVSNKIHTLSIFLVALGTTLSAFWIIALNSWMQTPSGFVIIGNKIHPANWLEIIFNPSMPYKFLHMILASFLMVAFLIAGISAYCNLRDRSTNAFHFYTLKASIYTAAALIPLQIVIGDMHGLSSFKHQPAKIAAIEAIWEDEKGADFRVFAIPNEEKKRNDFEITIPHLSSILLTHKLNGEVRGIKSFPYHPRVAPVFFTFRIMIGIGVLMLLVAWTITFCLLKNNYLSTLKLKVLTYMTFSGWIAILAGWYTTEIGRQPWVVYNLLLTKDAAAKTVSGGMIASSLTLYIITYSSLVIFFIILIFYLARKSIYPKKEEV</sequence>
<dbReference type="GO" id="GO:0005886">
    <property type="term" value="C:plasma membrane"/>
    <property type="evidence" value="ECO:0007669"/>
    <property type="project" value="UniProtKB-SubCell"/>
</dbReference>
<keyword evidence="13" id="KW-1185">Reference proteome</keyword>
<keyword evidence="9" id="KW-0408">Iron</keyword>
<feature type="transmembrane region" description="Helical" evidence="11">
    <location>
        <begin position="384"/>
        <end position="403"/>
    </location>
</feature>
<feature type="transmembrane region" description="Helical" evidence="11">
    <location>
        <begin position="124"/>
        <end position="145"/>
    </location>
</feature>
<keyword evidence="2" id="KW-0813">Transport</keyword>
<proteinExistence type="predicted"/>
<feature type="transmembrane region" description="Helical" evidence="11">
    <location>
        <begin position="435"/>
        <end position="457"/>
    </location>
</feature>
<dbReference type="PANTHER" id="PTHR30365">
    <property type="entry name" value="CYTOCHROME D UBIQUINOL OXIDASE"/>
    <property type="match status" value="1"/>
</dbReference>
<keyword evidence="3" id="KW-1003">Cell membrane</keyword>
<dbReference type="GO" id="GO:0009055">
    <property type="term" value="F:electron transfer activity"/>
    <property type="evidence" value="ECO:0007669"/>
    <property type="project" value="InterPro"/>
</dbReference>
<keyword evidence="7" id="KW-0249">Electron transport</keyword>
<dbReference type="GO" id="GO:0016682">
    <property type="term" value="F:oxidoreductase activity, acting on diphenols and related substances as donors, oxygen as acceptor"/>
    <property type="evidence" value="ECO:0007669"/>
    <property type="project" value="TreeGrafter"/>
</dbReference>
<name>A0A8S4C1S4_9ACAR</name>
<evidence type="ECO:0000256" key="7">
    <source>
        <dbReference type="ARBA" id="ARBA00022982"/>
    </source>
</evidence>
<evidence type="ECO:0000256" key="6">
    <source>
        <dbReference type="ARBA" id="ARBA00022723"/>
    </source>
</evidence>
<dbReference type="GO" id="GO:0046872">
    <property type="term" value="F:metal ion binding"/>
    <property type="evidence" value="ECO:0007669"/>
    <property type="project" value="UniProtKB-KW"/>
</dbReference>
<evidence type="ECO:0000256" key="1">
    <source>
        <dbReference type="ARBA" id="ARBA00004651"/>
    </source>
</evidence>
<evidence type="ECO:0000256" key="11">
    <source>
        <dbReference type="SAM" id="Phobius"/>
    </source>
</evidence>
<dbReference type="InterPro" id="IPR002585">
    <property type="entry name" value="Cyt-d_ubiquinol_oxidase_su_1"/>
</dbReference>
<evidence type="ECO:0000256" key="2">
    <source>
        <dbReference type="ARBA" id="ARBA00022448"/>
    </source>
</evidence>
<evidence type="ECO:0000256" key="3">
    <source>
        <dbReference type="ARBA" id="ARBA00022475"/>
    </source>
</evidence>
<dbReference type="PANTHER" id="PTHR30365:SF14">
    <property type="entry name" value="CYTOCHROME BD MENAQUINOL OXIDASE SUBUNIT I-RELATED"/>
    <property type="match status" value="1"/>
</dbReference>
<keyword evidence="8 11" id="KW-1133">Transmembrane helix</keyword>
<feature type="transmembrane region" description="Helical" evidence="11">
    <location>
        <begin position="245"/>
        <end position="265"/>
    </location>
</feature>
<evidence type="ECO:0000256" key="10">
    <source>
        <dbReference type="ARBA" id="ARBA00023136"/>
    </source>
</evidence>